<accession>E8N3Z2</accession>
<reference evidence="9 10" key="1">
    <citation type="submission" date="2010-12" db="EMBL/GenBank/DDBJ databases">
        <title>Whole genome sequence of Anaerolinea thermophila UNI-1.</title>
        <authorList>
            <person name="Narita-Yamada S."/>
            <person name="Kishi E."/>
            <person name="Watanabe Y."/>
            <person name="Takasaki K."/>
            <person name="Ankai A."/>
            <person name="Oguchi A."/>
            <person name="Fukui S."/>
            <person name="Takahashi M."/>
            <person name="Yashiro I."/>
            <person name="Hosoyama A."/>
            <person name="Sekiguchi Y."/>
            <person name="Hanada S."/>
            <person name="Fujita N."/>
        </authorList>
    </citation>
    <scope>NUCLEOTIDE SEQUENCE [LARGE SCALE GENOMIC DNA]</scope>
    <source>
        <strain evidence="10">DSM 14523 / JCM 11388 / NBRC 100420 / UNI-1</strain>
    </source>
</reference>
<keyword evidence="6" id="KW-0238">DNA-binding</keyword>
<dbReference type="AlphaFoldDB" id="E8N3Z2"/>
<evidence type="ECO:0000256" key="2">
    <source>
        <dbReference type="ARBA" id="ARBA00022670"/>
    </source>
</evidence>
<dbReference type="GO" id="GO:0016829">
    <property type="term" value="F:lyase activity"/>
    <property type="evidence" value="ECO:0007669"/>
    <property type="project" value="UniProtKB-KW"/>
</dbReference>
<evidence type="ECO:0000313" key="9">
    <source>
        <dbReference type="EMBL" id="BAJ63156.1"/>
    </source>
</evidence>
<dbReference type="PANTHER" id="PTHR13604">
    <property type="entry name" value="DC12-RELATED"/>
    <property type="match status" value="1"/>
</dbReference>
<keyword evidence="5" id="KW-0190">Covalent protein-DNA linkage</keyword>
<evidence type="ECO:0000256" key="4">
    <source>
        <dbReference type="ARBA" id="ARBA00022801"/>
    </source>
</evidence>
<dbReference type="GO" id="GO:0006508">
    <property type="term" value="P:proteolysis"/>
    <property type="evidence" value="ECO:0007669"/>
    <property type="project" value="UniProtKB-KW"/>
</dbReference>
<evidence type="ECO:0000256" key="1">
    <source>
        <dbReference type="ARBA" id="ARBA00008136"/>
    </source>
</evidence>
<evidence type="ECO:0000256" key="6">
    <source>
        <dbReference type="ARBA" id="ARBA00023125"/>
    </source>
</evidence>
<keyword evidence="4 8" id="KW-0378">Hydrolase</keyword>
<comment type="similarity">
    <text evidence="1 8">Belongs to the SOS response-associated peptidase family.</text>
</comment>
<evidence type="ECO:0000256" key="3">
    <source>
        <dbReference type="ARBA" id="ARBA00022763"/>
    </source>
</evidence>
<proteinExistence type="inferred from homology"/>
<dbReference type="KEGG" id="atm:ANT_11220"/>
<dbReference type="Gene3D" id="3.90.1680.10">
    <property type="entry name" value="SOS response associated peptidase-like"/>
    <property type="match status" value="1"/>
</dbReference>
<keyword evidence="10" id="KW-1185">Reference proteome</keyword>
<dbReference type="OrthoDB" id="9782620at2"/>
<dbReference type="EC" id="3.4.-.-" evidence="8"/>
<sequence>MCGRFTLFLDAETLQEVFGVSEIPADYTPRYNIAPSQPVGVITNLHPQRMEWMRWGLIPSWAKDPAIGERMINARAETLTDKPCSVAKIG</sequence>
<dbReference type="GO" id="GO:0008233">
    <property type="term" value="F:peptidase activity"/>
    <property type="evidence" value="ECO:0007669"/>
    <property type="project" value="UniProtKB-KW"/>
</dbReference>
<dbReference type="GO" id="GO:0106300">
    <property type="term" value="P:protein-DNA covalent cross-linking repair"/>
    <property type="evidence" value="ECO:0007669"/>
    <property type="project" value="InterPro"/>
</dbReference>
<evidence type="ECO:0000256" key="8">
    <source>
        <dbReference type="RuleBase" id="RU364100"/>
    </source>
</evidence>
<evidence type="ECO:0000313" key="10">
    <source>
        <dbReference type="Proteomes" id="UP000008922"/>
    </source>
</evidence>
<dbReference type="HOGENOM" id="CLU_2434453_0_0_0"/>
<dbReference type="eggNOG" id="COG2135">
    <property type="taxonomic scope" value="Bacteria"/>
</dbReference>
<dbReference type="PANTHER" id="PTHR13604:SF0">
    <property type="entry name" value="ABASIC SITE PROCESSING PROTEIN HMCES"/>
    <property type="match status" value="1"/>
</dbReference>
<evidence type="ECO:0000256" key="7">
    <source>
        <dbReference type="ARBA" id="ARBA00023239"/>
    </source>
</evidence>
<dbReference type="Pfam" id="PF02586">
    <property type="entry name" value="SRAP"/>
    <property type="match status" value="1"/>
</dbReference>
<dbReference type="InParanoid" id="E8N3Z2"/>
<protein>
    <recommendedName>
        <fullName evidence="8">Abasic site processing protein</fullName>
        <ecNumber evidence="8">3.4.-.-</ecNumber>
    </recommendedName>
</protein>
<name>E8N3Z2_ANATU</name>
<dbReference type="RefSeq" id="WP_013559545.1">
    <property type="nucleotide sequence ID" value="NC_014960.1"/>
</dbReference>
<dbReference type="InterPro" id="IPR036590">
    <property type="entry name" value="SRAP-like"/>
</dbReference>
<dbReference type="InterPro" id="IPR003738">
    <property type="entry name" value="SRAP"/>
</dbReference>
<dbReference type="Proteomes" id="UP000008922">
    <property type="component" value="Chromosome"/>
</dbReference>
<keyword evidence="2 8" id="KW-0645">Protease</keyword>
<dbReference type="EMBL" id="AP012029">
    <property type="protein sequence ID" value="BAJ63156.1"/>
    <property type="molecule type" value="Genomic_DNA"/>
</dbReference>
<organism evidence="9 10">
    <name type="scientific">Anaerolinea thermophila (strain DSM 14523 / JCM 11388 / NBRC 100420 / UNI-1)</name>
    <dbReference type="NCBI Taxonomy" id="926569"/>
    <lineage>
        <taxon>Bacteria</taxon>
        <taxon>Bacillati</taxon>
        <taxon>Chloroflexota</taxon>
        <taxon>Anaerolineae</taxon>
        <taxon>Anaerolineales</taxon>
        <taxon>Anaerolineaceae</taxon>
        <taxon>Anaerolinea</taxon>
    </lineage>
</organism>
<dbReference type="GO" id="GO:0003697">
    <property type="term" value="F:single-stranded DNA binding"/>
    <property type="evidence" value="ECO:0007669"/>
    <property type="project" value="InterPro"/>
</dbReference>
<dbReference type="STRING" id="926569.ANT_11220"/>
<evidence type="ECO:0000256" key="5">
    <source>
        <dbReference type="ARBA" id="ARBA00023124"/>
    </source>
</evidence>
<gene>
    <name evidence="9" type="ordered locus">ANT_11220</name>
</gene>
<dbReference type="SUPFAM" id="SSF143081">
    <property type="entry name" value="BB1717-like"/>
    <property type="match status" value="1"/>
</dbReference>
<keyword evidence="7" id="KW-0456">Lyase</keyword>
<keyword evidence="3" id="KW-0227">DNA damage</keyword>